<evidence type="ECO:0000259" key="1">
    <source>
        <dbReference type="Pfam" id="PF11775"/>
    </source>
</evidence>
<dbReference type="InterPro" id="IPR025861">
    <property type="entry name" value="CobT_VWA_dom"/>
</dbReference>
<accession>A0ABU9GKZ2</accession>
<dbReference type="Pfam" id="PF11775">
    <property type="entry name" value="CobT_C"/>
    <property type="match status" value="1"/>
</dbReference>
<sequence>RERWVPEASAQVSFLIDSSGSMKVHGEAVAMLIENLTRALDMAGVPTEVLGVTTGAWNGGRALKDWRPA</sequence>
<comment type="caution">
    <text evidence="2">The sequence shown here is derived from an EMBL/GenBank/DDBJ whole genome shotgun (WGS) entry which is preliminary data.</text>
</comment>
<feature type="non-terminal residue" evidence="2">
    <location>
        <position position="1"/>
    </location>
</feature>
<reference evidence="2 3" key="1">
    <citation type="submission" date="2024-02" db="EMBL/GenBank/DDBJ databases">
        <title>Bacteria isolated from the canopy kelp, Nereocystis luetkeana.</title>
        <authorList>
            <person name="Pfister C.A."/>
            <person name="Younker I.T."/>
            <person name="Light S.H."/>
        </authorList>
    </citation>
    <scope>NUCLEOTIDE SEQUENCE [LARGE SCALE GENOMIC DNA]</scope>
    <source>
        <strain evidence="2 3">TI.5.07</strain>
    </source>
</reference>
<feature type="domain" description="Cobalamin biosynthesis protein CobT VWA" evidence="1">
    <location>
        <begin position="10"/>
        <end position="66"/>
    </location>
</feature>
<dbReference type="EMBL" id="JBAKAP010000201">
    <property type="protein sequence ID" value="MEL0618771.1"/>
    <property type="molecule type" value="Genomic_DNA"/>
</dbReference>
<evidence type="ECO:0000313" key="2">
    <source>
        <dbReference type="EMBL" id="MEL0618771.1"/>
    </source>
</evidence>
<keyword evidence="3" id="KW-1185">Reference proteome</keyword>
<dbReference type="RefSeq" id="WP_423972103.1">
    <property type="nucleotide sequence ID" value="NZ_JBAKAP010000201.1"/>
</dbReference>
<dbReference type="Proteomes" id="UP001378242">
    <property type="component" value="Unassembled WGS sequence"/>
</dbReference>
<protein>
    <submittedName>
        <fullName evidence="2">Cobalamin biosynthesis protein CobT</fullName>
    </submittedName>
</protein>
<feature type="non-terminal residue" evidence="2">
    <location>
        <position position="69"/>
    </location>
</feature>
<organism evidence="2 3">
    <name type="scientific">Cobetia marina</name>
    <name type="common">Deleya marina</name>
    <dbReference type="NCBI Taxonomy" id="28258"/>
    <lineage>
        <taxon>Bacteria</taxon>
        <taxon>Pseudomonadati</taxon>
        <taxon>Pseudomonadota</taxon>
        <taxon>Gammaproteobacteria</taxon>
        <taxon>Oceanospirillales</taxon>
        <taxon>Halomonadaceae</taxon>
        <taxon>Cobetia</taxon>
    </lineage>
</organism>
<evidence type="ECO:0000313" key="3">
    <source>
        <dbReference type="Proteomes" id="UP001378242"/>
    </source>
</evidence>
<gene>
    <name evidence="2" type="ORF">V6243_18325</name>
</gene>
<name>A0ABU9GKZ2_COBMA</name>
<proteinExistence type="predicted"/>